<dbReference type="EMBL" id="ML976781">
    <property type="protein sequence ID" value="KAF1964607.1"/>
    <property type="molecule type" value="Genomic_DNA"/>
</dbReference>
<proteinExistence type="predicted"/>
<sequence length="282" mass="30025">MCGSCIQRAPSSMGGCVDGGAETGMRRPGLTKEAAANDNPRHSSDAVLGRPVDTASEHARHVLTTQSSTTPTTLIICSGKDAFLLNLAGALQLQEGQDRTREKLLQLATPTLHNLFTARHVKIAFCASVQALLAYLTSFKPSEQSIISGQGELSPRLVLVNPLGLHAATSSFSAQGLSRAFAAAVETSLRIHAQLVVAECQGGAVQPPSSHGDDDGNEHVEGGEIRAREAPVVPDDPWEQDVSILNVSAKKFGDRAWAGRTVSIKRIAGRWFRFRKLDDPGT</sequence>
<reference evidence="1" key="1">
    <citation type="journal article" date="2020" name="Stud. Mycol.">
        <title>101 Dothideomycetes genomes: a test case for predicting lifestyles and emergence of pathogens.</title>
        <authorList>
            <person name="Haridas S."/>
            <person name="Albert R."/>
            <person name="Binder M."/>
            <person name="Bloem J."/>
            <person name="Labutti K."/>
            <person name="Salamov A."/>
            <person name="Andreopoulos B."/>
            <person name="Baker S."/>
            <person name="Barry K."/>
            <person name="Bills G."/>
            <person name="Bluhm B."/>
            <person name="Cannon C."/>
            <person name="Castanera R."/>
            <person name="Culley D."/>
            <person name="Daum C."/>
            <person name="Ezra D."/>
            <person name="Gonzalez J."/>
            <person name="Henrissat B."/>
            <person name="Kuo A."/>
            <person name="Liang C."/>
            <person name="Lipzen A."/>
            <person name="Lutzoni F."/>
            <person name="Magnuson J."/>
            <person name="Mondo S."/>
            <person name="Nolan M."/>
            <person name="Ohm R."/>
            <person name="Pangilinan J."/>
            <person name="Park H.-J."/>
            <person name="Ramirez L."/>
            <person name="Alfaro M."/>
            <person name="Sun H."/>
            <person name="Tritt A."/>
            <person name="Yoshinaga Y."/>
            <person name="Zwiers L.-H."/>
            <person name="Turgeon B."/>
            <person name="Goodwin S."/>
            <person name="Spatafora J."/>
            <person name="Crous P."/>
            <person name="Grigoriev I."/>
        </authorList>
    </citation>
    <scope>NUCLEOTIDE SEQUENCE</scope>
    <source>
        <strain evidence="1">CBS 107.79</strain>
    </source>
</reference>
<dbReference type="AlphaFoldDB" id="A0A6A5UU52"/>
<accession>A0A6A5UU52</accession>
<evidence type="ECO:0000313" key="2">
    <source>
        <dbReference type="Proteomes" id="UP000800036"/>
    </source>
</evidence>
<organism evidence="1 2">
    <name type="scientific">Bimuria novae-zelandiae CBS 107.79</name>
    <dbReference type="NCBI Taxonomy" id="1447943"/>
    <lineage>
        <taxon>Eukaryota</taxon>
        <taxon>Fungi</taxon>
        <taxon>Dikarya</taxon>
        <taxon>Ascomycota</taxon>
        <taxon>Pezizomycotina</taxon>
        <taxon>Dothideomycetes</taxon>
        <taxon>Pleosporomycetidae</taxon>
        <taxon>Pleosporales</taxon>
        <taxon>Massarineae</taxon>
        <taxon>Didymosphaeriaceae</taxon>
        <taxon>Bimuria</taxon>
    </lineage>
</organism>
<gene>
    <name evidence="1" type="ORF">BU23DRAFT_54850</name>
</gene>
<keyword evidence="2" id="KW-1185">Reference proteome</keyword>
<name>A0A6A5UU52_9PLEO</name>
<evidence type="ECO:0000313" key="1">
    <source>
        <dbReference type="EMBL" id="KAF1964607.1"/>
    </source>
</evidence>
<protein>
    <submittedName>
        <fullName evidence="1">Uncharacterized protein</fullName>
    </submittedName>
</protein>
<dbReference type="OrthoDB" id="5391496at2759"/>
<dbReference type="Proteomes" id="UP000800036">
    <property type="component" value="Unassembled WGS sequence"/>
</dbReference>